<feature type="domain" description="Porphobilinogen deaminase C-terminal" evidence="11">
    <location>
        <begin position="241"/>
        <end position="287"/>
    </location>
</feature>
<evidence type="ECO:0000313" key="12">
    <source>
        <dbReference type="EMBL" id="PDQ36262.1"/>
    </source>
</evidence>
<sequence>MSGATGVTAVDCLRLGTRGSALAIAQSRQIADRVERLSGLRVELVPVTTQGDTDRRSFAELGGTGLFVAALREALLAGDCDFIVHSLKDLPTVVHEELVLASIPKRVDPRDVICGRDGRGLDLLPPGATVGTGSPRRIAQVRAVRPDLCVIEVRGNIDTRLGYLTSGRCDAVVLAAAGLERLGRLDAVTDYCDLARWPTAAGQGALAVEVVQSTGASPRPSRLRKLNEALARLDHAATRATVSAERWVLAGLEAGCQAPLGVTAFLEDGLLFLSATVYSSDGAQRITSSHAATSTSSSIADLLDAARDSAHRVIAELLGSGAAELACAVSAHREE</sequence>
<dbReference type="PANTHER" id="PTHR11557:SF0">
    <property type="entry name" value="PORPHOBILINOGEN DEAMINASE"/>
    <property type="match status" value="1"/>
</dbReference>
<dbReference type="Proteomes" id="UP000219994">
    <property type="component" value="Unassembled WGS sequence"/>
</dbReference>
<dbReference type="GO" id="GO:0006783">
    <property type="term" value="P:heme biosynthetic process"/>
    <property type="evidence" value="ECO:0007669"/>
    <property type="project" value="TreeGrafter"/>
</dbReference>
<dbReference type="GO" id="GO:0004418">
    <property type="term" value="F:hydroxymethylbilane synthase activity"/>
    <property type="evidence" value="ECO:0007669"/>
    <property type="project" value="UniProtKB-UniRule"/>
</dbReference>
<comment type="cofactor">
    <cofactor evidence="1">
        <name>dipyrromethane</name>
        <dbReference type="ChEBI" id="CHEBI:60342"/>
    </cofactor>
</comment>
<evidence type="ECO:0000256" key="8">
    <source>
        <dbReference type="ARBA" id="ARBA00048169"/>
    </source>
</evidence>
<accession>A0A2A6FTR9</accession>
<dbReference type="InterPro" id="IPR022419">
    <property type="entry name" value="Porphobilin_deaminase_cofac_BS"/>
</dbReference>
<dbReference type="PIRSF" id="PIRSF001438">
    <property type="entry name" value="4pyrrol_synth_OHMeBilane_synth"/>
    <property type="match status" value="1"/>
</dbReference>
<comment type="similarity">
    <text evidence="3">Belongs to the HMBS family.</text>
</comment>
<evidence type="ECO:0000256" key="5">
    <source>
        <dbReference type="ARBA" id="ARBA00012655"/>
    </source>
</evidence>
<evidence type="ECO:0000256" key="7">
    <source>
        <dbReference type="ARBA" id="ARBA00023244"/>
    </source>
</evidence>
<evidence type="ECO:0000256" key="9">
    <source>
        <dbReference type="NCBIfam" id="TIGR00212"/>
    </source>
</evidence>
<dbReference type="PANTHER" id="PTHR11557">
    <property type="entry name" value="PORPHOBILINOGEN DEAMINASE"/>
    <property type="match status" value="1"/>
</dbReference>
<evidence type="ECO:0000259" key="11">
    <source>
        <dbReference type="Pfam" id="PF03900"/>
    </source>
</evidence>
<dbReference type="SUPFAM" id="SSF54782">
    <property type="entry name" value="Porphobilinogen deaminase (hydroxymethylbilane synthase), C-terminal domain"/>
    <property type="match status" value="1"/>
</dbReference>
<dbReference type="InterPro" id="IPR036803">
    <property type="entry name" value="Porphobilinogen_deaminase_C_sf"/>
</dbReference>
<dbReference type="SUPFAM" id="SSF53850">
    <property type="entry name" value="Periplasmic binding protein-like II"/>
    <property type="match status" value="1"/>
</dbReference>
<evidence type="ECO:0000256" key="2">
    <source>
        <dbReference type="ARBA" id="ARBA00002869"/>
    </source>
</evidence>
<dbReference type="PROSITE" id="PS00533">
    <property type="entry name" value="PORPHOBILINOGEN_DEAM"/>
    <property type="match status" value="1"/>
</dbReference>
<comment type="function">
    <text evidence="2">Tetrapolymerization of the monopyrrole PBG into the hydroxymethylbilane pre-uroporphyrinogen in several discrete steps.</text>
</comment>
<dbReference type="NCBIfam" id="TIGR00212">
    <property type="entry name" value="hemC"/>
    <property type="match status" value="1"/>
</dbReference>
<dbReference type="Gene3D" id="3.30.160.40">
    <property type="entry name" value="Porphobilinogen deaminase, C-terminal domain"/>
    <property type="match status" value="1"/>
</dbReference>
<keyword evidence="6" id="KW-0808">Transferase</keyword>
<evidence type="ECO:0000256" key="3">
    <source>
        <dbReference type="ARBA" id="ARBA00005638"/>
    </source>
</evidence>
<protein>
    <recommendedName>
        <fullName evidence="5 9">Hydroxymethylbilane synthase</fullName>
        <ecNumber evidence="5 9">2.5.1.61</ecNumber>
    </recommendedName>
</protein>
<evidence type="ECO:0000256" key="6">
    <source>
        <dbReference type="ARBA" id="ARBA00022679"/>
    </source>
</evidence>
<dbReference type="InterPro" id="IPR000860">
    <property type="entry name" value="HemC"/>
</dbReference>
<organism evidence="12 13">
    <name type="scientific">Candidatus Lumbricidiphila eiseniae</name>
    <dbReference type="NCBI Taxonomy" id="1969409"/>
    <lineage>
        <taxon>Bacteria</taxon>
        <taxon>Bacillati</taxon>
        <taxon>Actinomycetota</taxon>
        <taxon>Actinomycetes</taxon>
        <taxon>Micrococcales</taxon>
        <taxon>Microbacteriaceae</taxon>
        <taxon>Candidatus Lumbricidiphila</taxon>
    </lineage>
</organism>
<evidence type="ECO:0000256" key="4">
    <source>
        <dbReference type="ARBA" id="ARBA00011245"/>
    </source>
</evidence>
<dbReference type="Pfam" id="PF03900">
    <property type="entry name" value="Porphobil_deamC"/>
    <property type="match status" value="1"/>
</dbReference>
<dbReference type="Gene3D" id="3.40.190.10">
    <property type="entry name" value="Periplasmic binding protein-like II"/>
    <property type="match status" value="2"/>
</dbReference>
<evidence type="ECO:0000256" key="1">
    <source>
        <dbReference type="ARBA" id="ARBA00001916"/>
    </source>
</evidence>
<comment type="catalytic activity">
    <reaction evidence="8">
        <text>4 porphobilinogen + H2O = hydroxymethylbilane + 4 NH4(+)</text>
        <dbReference type="Rhea" id="RHEA:13185"/>
        <dbReference type="ChEBI" id="CHEBI:15377"/>
        <dbReference type="ChEBI" id="CHEBI:28938"/>
        <dbReference type="ChEBI" id="CHEBI:57845"/>
        <dbReference type="ChEBI" id="CHEBI:58126"/>
        <dbReference type="EC" id="2.5.1.61"/>
    </reaction>
</comment>
<dbReference type="InterPro" id="IPR022418">
    <property type="entry name" value="Porphobilinogen_deaminase_C"/>
</dbReference>
<proteinExistence type="inferred from homology"/>
<dbReference type="PRINTS" id="PR00151">
    <property type="entry name" value="PORPHBDMNASE"/>
</dbReference>
<gene>
    <name evidence="12" type="ORF">B5766_01465</name>
</gene>
<dbReference type="AlphaFoldDB" id="A0A2A6FTR9"/>
<dbReference type="FunFam" id="3.40.190.10:FF:000005">
    <property type="entry name" value="Porphobilinogen deaminase"/>
    <property type="match status" value="1"/>
</dbReference>
<dbReference type="Pfam" id="PF01379">
    <property type="entry name" value="Porphobil_deam"/>
    <property type="match status" value="1"/>
</dbReference>
<dbReference type="GO" id="GO:0005737">
    <property type="term" value="C:cytoplasm"/>
    <property type="evidence" value="ECO:0007669"/>
    <property type="project" value="UniProtKB-UniRule"/>
</dbReference>
<reference evidence="13" key="1">
    <citation type="submission" date="2017-03" db="EMBL/GenBank/DDBJ databases">
        <authorList>
            <person name="Lund M.B."/>
        </authorList>
    </citation>
    <scope>NUCLEOTIDE SEQUENCE [LARGE SCALE GENOMIC DNA]</scope>
</reference>
<keyword evidence="7" id="KW-0627">Porphyrin biosynthesis</keyword>
<feature type="domain" description="Porphobilinogen deaminase N-terminal" evidence="10">
    <location>
        <begin position="13"/>
        <end position="212"/>
    </location>
</feature>
<name>A0A2A6FTR9_9MICO</name>
<evidence type="ECO:0000259" key="10">
    <source>
        <dbReference type="Pfam" id="PF01379"/>
    </source>
</evidence>
<comment type="subunit">
    <text evidence="4">Monomer.</text>
</comment>
<dbReference type="InterPro" id="IPR022417">
    <property type="entry name" value="Porphobilin_deaminase_N"/>
</dbReference>
<dbReference type="EC" id="2.5.1.61" evidence="5 9"/>
<evidence type="ECO:0000313" key="13">
    <source>
        <dbReference type="Proteomes" id="UP000219994"/>
    </source>
</evidence>
<comment type="caution">
    <text evidence="12">The sequence shown here is derived from an EMBL/GenBank/DDBJ whole genome shotgun (WGS) entry which is preliminary data.</text>
</comment>
<dbReference type="EMBL" id="NAEP01000018">
    <property type="protein sequence ID" value="PDQ36262.1"/>
    <property type="molecule type" value="Genomic_DNA"/>
</dbReference>